<feature type="compositionally biased region" description="Pro residues" evidence="1">
    <location>
        <begin position="156"/>
        <end position="166"/>
    </location>
</feature>
<dbReference type="Proteomes" id="UP001178461">
    <property type="component" value="Chromosome 6"/>
</dbReference>
<feature type="compositionally biased region" description="Low complexity" evidence="1">
    <location>
        <begin position="146"/>
        <end position="155"/>
    </location>
</feature>
<sequence>MRRSGVTLLREAPRRAGKRAGKSPPPPPGHPPRAPRRRDLPGSRLKREKRLTVATVPKSEGHRRPAPSRTSVQPSSRCGTPESLRAGETCQPLRSWSLSAMTGHRPSRTETPQTTGVAVARGSPAQWRWSPWRRSGCRQRPGATWPPSATCSSRTPPSPPRRISPR</sequence>
<dbReference type="EMBL" id="OX395131">
    <property type="protein sequence ID" value="CAI5778664.1"/>
    <property type="molecule type" value="Genomic_DNA"/>
</dbReference>
<gene>
    <name evidence="2" type="ORF">PODLI_1B040786</name>
</gene>
<feature type="compositionally biased region" description="Pro residues" evidence="1">
    <location>
        <begin position="23"/>
        <end position="32"/>
    </location>
</feature>
<evidence type="ECO:0000313" key="3">
    <source>
        <dbReference type="Proteomes" id="UP001178461"/>
    </source>
</evidence>
<protein>
    <submittedName>
        <fullName evidence="2">Uncharacterized protein</fullName>
    </submittedName>
</protein>
<keyword evidence="3" id="KW-1185">Reference proteome</keyword>
<feature type="compositionally biased region" description="Polar residues" evidence="1">
    <location>
        <begin position="68"/>
        <end position="78"/>
    </location>
</feature>
<organism evidence="2 3">
    <name type="scientific">Podarcis lilfordi</name>
    <name type="common">Lilford's wall lizard</name>
    <dbReference type="NCBI Taxonomy" id="74358"/>
    <lineage>
        <taxon>Eukaryota</taxon>
        <taxon>Metazoa</taxon>
        <taxon>Chordata</taxon>
        <taxon>Craniata</taxon>
        <taxon>Vertebrata</taxon>
        <taxon>Euteleostomi</taxon>
        <taxon>Lepidosauria</taxon>
        <taxon>Squamata</taxon>
        <taxon>Bifurcata</taxon>
        <taxon>Unidentata</taxon>
        <taxon>Episquamata</taxon>
        <taxon>Laterata</taxon>
        <taxon>Lacertibaenia</taxon>
        <taxon>Lacertidae</taxon>
        <taxon>Podarcis</taxon>
    </lineage>
</organism>
<dbReference type="AlphaFoldDB" id="A0AA35KJY0"/>
<reference evidence="2" key="1">
    <citation type="submission" date="2022-12" db="EMBL/GenBank/DDBJ databases">
        <authorList>
            <person name="Alioto T."/>
            <person name="Alioto T."/>
            <person name="Gomez Garrido J."/>
        </authorList>
    </citation>
    <scope>NUCLEOTIDE SEQUENCE</scope>
</reference>
<proteinExistence type="predicted"/>
<name>A0AA35KJY0_9SAUR</name>
<evidence type="ECO:0000256" key="1">
    <source>
        <dbReference type="SAM" id="MobiDB-lite"/>
    </source>
</evidence>
<evidence type="ECO:0000313" key="2">
    <source>
        <dbReference type="EMBL" id="CAI5778664.1"/>
    </source>
</evidence>
<feature type="region of interest" description="Disordered" evidence="1">
    <location>
        <begin position="1"/>
        <end position="166"/>
    </location>
</feature>
<accession>A0AA35KJY0</accession>